<dbReference type="GO" id="GO:0016020">
    <property type="term" value="C:membrane"/>
    <property type="evidence" value="ECO:0007669"/>
    <property type="project" value="UniProtKB-SubCell"/>
</dbReference>
<evidence type="ECO:0000256" key="1">
    <source>
        <dbReference type="ARBA" id="ARBA00004370"/>
    </source>
</evidence>
<dbReference type="InterPro" id="IPR002123">
    <property type="entry name" value="Plipid/glycerol_acylTrfase"/>
</dbReference>
<keyword evidence="3" id="KW-0808">Transferase</keyword>
<dbReference type="SUPFAM" id="SSF69593">
    <property type="entry name" value="Glycerol-3-phosphate (1)-acyltransferase"/>
    <property type="match status" value="1"/>
</dbReference>
<dbReference type="SMART" id="SM00563">
    <property type="entry name" value="PlsC"/>
    <property type="match status" value="1"/>
</dbReference>
<evidence type="ECO:0000259" key="8">
    <source>
        <dbReference type="SMART" id="SM00563"/>
    </source>
</evidence>
<dbReference type="AlphaFoldDB" id="A0A5N5KWV7"/>
<dbReference type="PANTHER" id="PTHR12497">
    <property type="entry name" value="TAZ PROTEIN TAFAZZIN"/>
    <property type="match status" value="1"/>
</dbReference>
<sequence>MTRTMEWAARGDHMRGIPRKMVIMAVGAFAKAVANFLNTTRVHNADKLINLVRSRPPGVPLITVSNHMSTLDDPVMWGFKGFPISDSNLARWALAAEDICFKNPLLTYFFRTGKCIPITRGGGIYQEHMNEALERLSDGEWVFTSNALPLFDVMIGWFCCPVSTETLLHTFPEGKVSQEDAPIRRLKWGTASLIVRSPVTPIVLPIVHRGFEEVMPESFLFGRRPPFPLCNKSINIVIGEPMEFNLPKMTQMAISMSRNLHNPTRGWPVLSPSGLDEAAQRCLYTSISEQIHTSMESLRSLSKKLSGAKSLNSGQVEE</sequence>
<name>A0A5N5KWV7_9ROSI</name>
<feature type="domain" description="Phospholipid/glycerol acyltransferase" evidence="8">
    <location>
        <begin position="61"/>
        <end position="211"/>
    </location>
</feature>
<evidence type="ECO:0000256" key="5">
    <source>
        <dbReference type="ARBA" id="ARBA00023136"/>
    </source>
</evidence>
<comment type="caution">
    <text evidence="9">The sequence shown here is derived from an EMBL/GenBank/DDBJ whole genome shotgun (WGS) entry which is preliminary data.</text>
</comment>
<dbReference type="Pfam" id="PF01553">
    <property type="entry name" value="Acyltransferase"/>
    <property type="match status" value="1"/>
</dbReference>
<keyword evidence="6" id="KW-0012">Acyltransferase</keyword>
<organism evidence="9 10">
    <name type="scientific">Salix brachista</name>
    <dbReference type="NCBI Taxonomy" id="2182728"/>
    <lineage>
        <taxon>Eukaryota</taxon>
        <taxon>Viridiplantae</taxon>
        <taxon>Streptophyta</taxon>
        <taxon>Embryophyta</taxon>
        <taxon>Tracheophyta</taxon>
        <taxon>Spermatophyta</taxon>
        <taxon>Magnoliopsida</taxon>
        <taxon>eudicotyledons</taxon>
        <taxon>Gunneridae</taxon>
        <taxon>Pentapetalae</taxon>
        <taxon>rosids</taxon>
        <taxon>fabids</taxon>
        <taxon>Malpighiales</taxon>
        <taxon>Salicaceae</taxon>
        <taxon>Saliceae</taxon>
        <taxon>Salix</taxon>
    </lineage>
</organism>
<evidence type="ECO:0000256" key="4">
    <source>
        <dbReference type="ARBA" id="ARBA00023098"/>
    </source>
</evidence>
<keyword evidence="4" id="KW-0443">Lipid metabolism</keyword>
<evidence type="ECO:0000313" key="9">
    <source>
        <dbReference type="EMBL" id="KAB5534880.1"/>
    </source>
</evidence>
<dbReference type="CDD" id="cd07989">
    <property type="entry name" value="LPLAT_AGPAT-like"/>
    <property type="match status" value="1"/>
</dbReference>
<comment type="subcellular location">
    <subcellularLocation>
        <location evidence="1">Membrane</location>
    </subcellularLocation>
</comment>
<evidence type="ECO:0000256" key="3">
    <source>
        <dbReference type="ARBA" id="ARBA00022679"/>
    </source>
</evidence>
<comment type="similarity">
    <text evidence="2 7">Belongs to the taffazin family.</text>
</comment>
<evidence type="ECO:0000256" key="7">
    <source>
        <dbReference type="RuleBase" id="RU365062"/>
    </source>
</evidence>
<dbReference type="PANTHER" id="PTHR12497:SF5">
    <property type="entry name" value="N-ACYLPHOSPHATIDYLETHANOLAMINE SYNTHASE"/>
    <property type="match status" value="1"/>
</dbReference>
<dbReference type="Proteomes" id="UP000326939">
    <property type="component" value="Chromosome 11"/>
</dbReference>
<dbReference type="EMBL" id="VDCV01000011">
    <property type="protein sequence ID" value="KAB5534880.1"/>
    <property type="molecule type" value="Genomic_DNA"/>
</dbReference>
<protein>
    <recommendedName>
        <fullName evidence="7">Tafazzin family protein</fullName>
    </recommendedName>
</protein>
<dbReference type="GO" id="GO:0008374">
    <property type="term" value="F:O-acyltransferase activity"/>
    <property type="evidence" value="ECO:0007669"/>
    <property type="project" value="TreeGrafter"/>
</dbReference>
<dbReference type="PRINTS" id="PR00979">
    <property type="entry name" value="TAFAZZIN"/>
</dbReference>
<gene>
    <name evidence="9" type="ORF">DKX38_017966</name>
</gene>
<evidence type="ECO:0000256" key="6">
    <source>
        <dbReference type="ARBA" id="ARBA00023315"/>
    </source>
</evidence>
<accession>A0A5N5KWV7</accession>
<evidence type="ECO:0000256" key="2">
    <source>
        <dbReference type="ARBA" id="ARBA00010524"/>
    </source>
</evidence>
<keyword evidence="5" id="KW-0472">Membrane</keyword>
<reference evidence="10" key="1">
    <citation type="journal article" date="2019" name="Gigascience">
        <title>De novo genome assembly of the endangered Acer yangbiense, a plant species with extremely small populations endemic to Yunnan Province, China.</title>
        <authorList>
            <person name="Yang J."/>
            <person name="Wariss H.M."/>
            <person name="Tao L."/>
            <person name="Zhang R."/>
            <person name="Yun Q."/>
            <person name="Hollingsworth P."/>
            <person name="Dao Z."/>
            <person name="Luo G."/>
            <person name="Guo H."/>
            <person name="Ma Y."/>
            <person name="Sun W."/>
        </authorList>
    </citation>
    <scope>NUCLEOTIDE SEQUENCE [LARGE SCALE GENOMIC DNA]</scope>
    <source>
        <strain evidence="10">cv. br00</strain>
    </source>
</reference>
<dbReference type="GO" id="GO:0006644">
    <property type="term" value="P:phospholipid metabolic process"/>
    <property type="evidence" value="ECO:0007669"/>
    <property type="project" value="InterPro"/>
</dbReference>
<keyword evidence="10" id="KW-1185">Reference proteome</keyword>
<evidence type="ECO:0000313" key="10">
    <source>
        <dbReference type="Proteomes" id="UP000326939"/>
    </source>
</evidence>
<proteinExistence type="inferred from homology"/>
<dbReference type="InterPro" id="IPR000872">
    <property type="entry name" value="Tafazzin"/>
</dbReference>